<reference evidence="1 2" key="1">
    <citation type="submission" date="2015-12" db="EMBL/GenBank/DDBJ databases">
        <authorList>
            <person name="Shamseldin A."/>
            <person name="Moawad H."/>
            <person name="Abd El-Rahim W.M."/>
            <person name="Sadowsky M.J."/>
        </authorList>
    </citation>
    <scope>NUCLEOTIDE SEQUENCE [LARGE SCALE GENOMIC DNA]</scope>
    <source>
        <strain evidence="1 2">Ar51</strain>
    </source>
</reference>
<dbReference type="STRING" id="121292.AU252_13890"/>
<name>A0A0U3NZ20_9MICC</name>
<accession>A0A0U3NZ20</accession>
<dbReference type="KEGG" id="psul:AU252_13890"/>
<dbReference type="RefSeq" id="WP_058931233.1">
    <property type="nucleotide sequence ID" value="NZ_CP013747.1"/>
</dbReference>
<evidence type="ECO:0000313" key="2">
    <source>
        <dbReference type="Proteomes" id="UP000065151"/>
    </source>
</evidence>
<sequence length="66" mass="7289">MITYYITADGPAIGDIVQLVGENSADREGKVEDVTVDNAVLWIAATADFPRTAFLRQDGRKVYTNR</sequence>
<gene>
    <name evidence="1" type="ORF">AU252_13890</name>
</gene>
<organism evidence="1">
    <name type="scientific">Pseudarthrobacter sulfonivorans</name>
    <dbReference type="NCBI Taxonomy" id="121292"/>
    <lineage>
        <taxon>Bacteria</taxon>
        <taxon>Bacillati</taxon>
        <taxon>Actinomycetota</taxon>
        <taxon>Actinomycetes</taxon>
        <taxon>Micrococcales</taxon>
        <taxon>Micrococcaceae</taxon>
        <taxon>Pseudarthrobacter</taxon>
    </lineage>
</organism>
<dbReference type="EMBL" id="CP013747">
    <property type="protein sequence ID" value="ALV42111.1"/>
    <property type="molecule type" value="Genomic_DNA"/>
</dbReference>
<protein>
    <submittedName>
        <fullName evidence="1">Uncharacterized protein</fullName>
    </submittedName>
</protein>
<proteinExistence type="predicted"/>
<dbReference type="AlphaFoldDB" id="A0A0U3NZ20"/>
<dbReference type="Proteomes" id="UP000065151">
    <property type="component" value="Chromosome"/>
</dbReference>
<evidence type="ECO:0000313" key="1">
    <source>
        <dbReference type="EMBL" id="ALV42111.1"/>
    </source>
</evidence>